<dbReference type="InterPro" id="IPR017853">
    <property type="entry name" value="GH"/>
</dbReference>
<keyword evidence="2" id="KW-0378">Hydrolase</keyword>
<dbReference type="InterPro" id="IPR018077">
    <property type="entry name" value="Glyco_hydro_fam25_subgr"/>
</dbReference>
<sequence length="274" mass="29853">MHHGIDISQWKNVVNWPAVRDNGISFCSTKITQGDYYTNPAAGAQVEGARGVGIFTGGFHFGDPDVPVAANVAHFMGHALGFGVLNTGSLLPMLDIENSPNDNIFWNAATANPFVTEFIRIFREESGVAEIAVYANLDFYRNILRPDEWADDAVTLWLANYNGDPGRTDFTHRRLGLHQHTEEGAVPGVEGHVDRNVTLDGIDLDALTIGHLPPPLPCDVPAQRGRTIRVEPGMCLSVLAEQYGVSVEAIVAANPIIRDRDHIEVGWDLVIPAA</sequence>
<dbReference type="Gene3D" id="3.10.350.10">
    <property type="entry name" value="LysM domain"/>
    <property type="match status" value="1"/>
</dbReference>
<evidence type="ECO:0000256" key="1">
    <source>
        <dbReference type="ARBA" id="ARBA00010646"/>
    </source>
</evidence>
<comment type="similarity">
    <text evidence="1">Belongs to the glycosyl hydrolase 25 family.</text>
</comment>
<dbReference type="InterPro" id="IPR036779">
    <property type="entry name" value="LysM_dom_sf"/>
</dbReference>
<comment type="caution">
    <text evidence="5">The sequence shown here is derived from an EMBL/GenBank/DDBJ whole genome shotgun (WGS) entry which is preliminary data.</text>
</comment>
<dbReference type="Proteomes" id="UP000517916">
    <property type="component" value="Unassembled WGS sequence"/>
</dbReference>
<dbReference type="EMBL" id="JACJID010000005">
    <property type="protein sequence ID" value="MBA8929436.1"/>
    <property type="molecule type" value="Genomic_DNA"/>
</dbReference>
<dbReference type="Pfam" id="PF01183">
    <property type="entry name" value="Glyco_hydro_25"/>
    <property type="match status" value="1"/>
</dbReference>
<accession>A0ABR6BS10</accession>
<dbReference type="Gene3D" id="3.20.20.80">
    <property type="entry name" value="Glycosidases"/>
    <property type="match status" value="1"/>
</dbReference>
<dbReference type="SUPFAM" id="SSF54106">
    <property type="entry name" value="LysM domain"/>
    <property type="match status" value="1"/>
</dbReference>
<dbReference type="RefSeq" id="WP_182839356.1">
    <property type="nucleotide sequence ID" value="NZ_BAAABQ010000004.1"/>
</dbReference>
<gene>
    <name evidence="5" type="ORF">BC739_006654</name>
</gene>
<dbReference type="PANTHER" id="PTHR34135">
    <property type="entry name" value="LYSOZYME"/>
    <property type="match status" value="1"/>
</dbReference>
<keyword evidence="6" id="KW-1185">Reference proteome</keyword>
<organism evidence="5 6">
    <name type="scientific">Kutzneria viridogrisea</name>
    <dbReference type="NCBI Taxonomy" id="47990"/>
    <lineage>
        <taxon>Bacteria</taxon>
        <taxon>Bacillati</taxon>
        <taxon>Actinomycetota</taxon>
        <taxon>Actinomycetes</taxon>
        <taxon>Pseudonocardiales</taxon>
        <taxon>Pseudonocardiaceae</taxon>
        <taxon>Kutzneria</taxon>
    </lineage>
</organism>
<dbReference type="InterPro" id="IPR002053">
    <property type="entry name" value="Glyco_hydro_25"/>
</dbReference>
<dbReference type="SMART" id="SM00641">
    <property type="entry name" value="Glyco_25"/>
    <property type="match status" value="1"/>
</dbReference>
<protein>
    <submittedName>
        <fullName evidence="5">GH25 family lysozyme M1 (1,4-beta-N-acetylmuramidase)</fullName>
    </submittedName>
</protein>
<evidence type="ECO:0000259" key="4">
    <source>
        <dbReference type="PROSITE" id="PS51782"/>
    </source>
</evidence>
<dbReference type="SUPFAM" id="SSF51445">
    <property type="entry name" value="(Trans)glycosidases"/>
    <property type="match status" value="1"/>
</dbReference>
<dbReference type="SMART" id="SM00257">
    <property type="entry name" value="LysM"/>
    <property type="match status" value="1"/>
</dbReference>
<proteinExistence type="inferred from homology"/>
<dbReference type="CDD" id="cd00118">
    <property type="entry name" value="LysM"/>
    <property type="match status" value="1"/>
</dbReference>
<evidence type="ECO:0000313" key="5">
    <source>
        <dbReference type="EMBL" id="MBA8929436.1"/>
    </source>
</evidence>
<keyword evidence="3" id="KW-0326">Glycosidase</keyword>
<dbReference type="PROSITE" id="PS51782">
    <property type="entry name" value="LYSM"/>
    <property type="match status" value="1"/>
</dbReference>
<evidence type="ECO:0000313" key="6">
    <source>
        <dbReference type="Proteomes" id="UP000517916"/>
    </source>
</evidence>
<dbReference type="InterPro" id="IPR018392">
    <property type="entry name" value="LysM"/>
</dbReference>
<name>A0ABR6BS10_9PSEU</name>
<evidence type="ECO:0000256" key="2">
    <source>
        <dbReference type="ARBA" id="ARBA00022801"/>
    </source>
</evidence>
<reference evidence="5 6" key="1">
    <citation type="submission" date="2020-08" db="EMBL/GenBank/DDBJ databases">
        <title>Genomic Encyclopedia of Archaeal and Bacterial Type Strains, Phase II (KMG-II): from individual species to whole genera.</title>
        <authorList>
            <person name="Goeker M."/>
        </authorList>
    </citation>
    <scope>NUCLEOTIDE SEQUENCE [LARGE SCALE GENOMIC DNA]</scope>
    <source>
        <strain evidence="5 6">DSM 43850</strain>
    </source>
</reference>
<dbReference type="Pfam" id="PF01476">
    <property type="entry name" value="LysM"/>
    <property type="match status" value="1"/>
</dbReference>
<feature type="domain" description="LysM" evidence="4">
    <location>
        <begin position="226"/>
        <end position="271"/>
    </location>
</feature>
<dbReference type="PROSITE" id="PS51904">
    <property type="entry name" value="GLYCOSYL_HYDROL_F25_2"/>
    <property type="match status" value="1"/>
</dbReference>
<evidence type="ECO:0000256" key="3">
    <source>
        <dbReference type="ARBA" id="ARBA00023295"/>
    </source>
</evidence>
<dbReference type="CDD" id="cd00599">
    <property type="entry name" value="GH25_muramidase"/>
    <property type="match status" value="1"/>
</dbReference>
<dbReference type="PANTHER" id="PTHR34135:SF2">
    <property type="entry name" value="LYSOZYME"/>
    <property type="match status" value="1"/>
</dbReference>